<protein>
    <submittedName>
        <fullName evidence="1">Uncharacterized protein</fullName>
    </submittedName>
</protein>
<reference evidence="2" key="2">
    <citation type="submission" date="2019-10" db="EMBL/GenBank/DDBJ databases">
        <title>A de novo genome assembly of a pear dwarfing rootstock.</title>
        <authorList>
            <person name="Wang F."/>
            <person name="Wang J."/>
            <person name="Li S."/>
            <person name="Zhang Y."/>
            <person name="Fang M."/>
            <person name="Ma L."/>
            <person name="Zhao Y."/>
            <person name="Jiang S."/>
        </authorList>
    </citation>
    <scope>NUCLEOTIDE SEQUENCE [LARGE SCALE GENOMIC DNA]</scope>
</reference>
<dbReference type="Proteomes" id="UP000327157">
    <property type="component" value="Chromosome 11"/>
</dbReference>
<dbReference type="EMBL" id="SMOL01000559">
    <property type="protein sequence ID" value="KAB2606290.1"/>
    <property type="molecule type" value="Genomic_DNA"/>
</dbReference>
<proteinExistence type="predicted"/>
<reference evidence="1 2" key="3">
    <citation type="submission" date="2019-11" db="EMBL/GenBank/DDBJ databases">
        <title>A de novo genome assembly of a pear dwarfing rootstock.</title>
        <authorList>
            <person name="Wang F."/>
            <person name="Wang J."/>
            <person name="Li S."/>
            <person name="Zhang Y."/>
            <person name="Fang M."/>
            <person name="Ma L."/>
            <person name="Zhao Y."/>
            <person name="Jiang S."/>
        </authorList>
    </citation>
    <scope>NUCLEOTIDE SEQUENCE [LARGE SCALE GENOMIC DNA]</scope>
    <source>
        <strain evidence="1">S2</strain>
        <tissue evidence="1">Leaf</tissue>
    </source>
</reference>
<evidence type="ECO:0000313" key="2">
    <source>
        <dbReference type="Proteomes" id="UP000327157"/>
    </source>
</evidence>
<dbReference type="AlphaFoldDB" id="A0A5N5FY30"/>
<comment type="caution">
    <text evidence="1">The sequence shown here is derived from an EMBL/GenBank/DDBJ whole genome shotgun (WGS) entry which is preliminary data.</text>
</comment>
<gene>
    <name evidence="1" type="ORF">D8674_006007</name>
</gene>
<organism evidence="1 2">
    <name type="scientific">Pyrus ussuriensis x Pyrus communis</name>
    <dbReference type="NCBI Taxonomy" id="2448454"/>
    <lineage>
        <taxon>Eukaryota</taxon>
        <taxon>Viridiplantae</taxon>
        <taxon>Streptophyta</taxon>
        <taxon>Embryophyta</taxon>
        <taxon>Tracheophyta</taxon>
        <taxon>Spermatophyta</taxon>
        <taxon>Magnoliopsida</taxon>
        <taxon>eudicotyledons</taxon>
        <taxon>Gunneridae</taxon>
        <taxon>Pentapetalae</taxon>
        <taxon>rosids</taxon>
        <taxon>fabids</taxon>
        <taxon>Rosales</taxon>
        <taxon>Rosaceae</taxon>
        <taxon>Amygdaloideae</taxon>
        <taxon>Maleae</taxon>
        <taxon>Pyrus</taxon>
    </lineage>
</organism>
<reference evidence="1 2" key="1">
    <citation type="submission" date="2019-09" db="EMBL/GenBank/DDBJ databases">
        <authorList>
            <person name="Ou C."/>
        </authorList>
    </citation>
    <scope>NUCLEOTIDE SEQUENCE [LARGE SCALE GENOMIC DNA]</scope>
    <source>
        <strain evidence="1">S2</strain>
        <tissue evidence="1">Leaf</tissue>
    </source>
</reference>
<accession>A0A5N5FY30</accession>
<evidence type="ECO:0000313" key="1">
    <source>
        <dbReference type="EMBL" id="KAB2606290.1"/>
    </source>
</evidence>
<sequence length="85" mass="10337">MQIETISHIYPRFTKRLKRPTRIVHKLTDLQILRENNPLAADPVVPEVKNRQQRHRPRQMRKVKILFICFQLKTYIRCVWGYVDP</sequence>
<name>A0A5N5FY30_9ROSA</name>
<keyword evidence="2" id="KW-1185">Reference proteome</keyword>